<comment type="similarity">
    <text evidence="2">Belongs to the EfeM/EfeO family.</text>
</comment>
<dbReference type="Gene3D" id="1.20.1420.20">
    <property type="entry name" value="M75 peptidase, HXXE motif"/>
    <property type="match status" value="1"/>
</dbReference>
<dbReference type="NCBIfam" id="NF041757">
    <property type="entry name" value="EfeO"/>
    <property type="match status" value="1"/>
</dbReference>
<dbReference type="InterPro" id="IPR034981">
    <property type="entry name" value="Imelysin-like_EfeO/Algp7"/>
</dbReference>
<keyword evidence="6" id="KW-1185">Reference proteome</keyword>
<evidence type="ECO:0000256" key="3">
    <source>
        <dbReference type="ARBA" id="ARBA00022729"/>
    </source>
</evidence>
<dbReference type="PANTHER" id="PTHR39192">
    <property type="entry name" value="IRON UPTAKE SYSTEM COMPONENT EFEO"/>
    <property type="match status" value="1"/>
</dbReference>
<name>A0ABQ6HWS2_9MICO</name>
<dbReference type="EMBL" id="BSUK01000001">
    <property type="protein sequence ID" value="GMA22471.1"/>
    <property type="molecule type" value="Genomic_DNA"/>
</dbReference>
<dbReference type="PANTHER" id="PTHR39192:SF1">
    <property type="entry name" value="IRON UPTAKE SYSTEM COMPONENT EFEO"/>
    <property type="match status" value="1"/>
</dbReference>
<sequence>MQSTLSLRTRPVRVVAGLAGVLGVVALVAAGCSSDDDTGKPGDTPSSNGVSKVDITLTAAGGTDECQLSTDSVPAGPVTFTVTNKDSAAINEVELQLNNRIVGEKENLAPGLSPVSFTSTLDGGAYEIYCPGAEKDTVAFTVTGEAAATPTGSTQALLAEGVDEYSKFVTSQVDAMVVGVDNLKKAVDSGNLEEAQKAYATARPFYEKIESDVDGFVLPGFKATDNKGNLDYLIDMRASSLDPAVGWHGFHAVERDLFEKKKIDDGTKKYAAELATNVGKLQELSKTLEFKPEDLANGAAGLLEEVQANKITGEEEKYSHLDLSTFAGNVEGAEQAFADLQPGLDKIDPDLAAQVTAQFDAVKATLKTYQDTSVLGGYELWTPELRKTDATKLSQAIQALQQPLSKVAEKVATAQ</sequence>
<accession>A0ABQ6HWS2</accession>
<dbReference type="CDD" id="cd14656">
    <property type="entry name" value="Imelysin-like_EfeO"/>
    <property type="match status" value="1"/>
</dbReference>
<dbReference type="InterPro" id="IPR018976">
    <property type="entry name" value="Imelysin-like"/>
</dbReference>
<comment type="subcellular location">
    <subcellularLocation>
        <location evidence="1">Cell envelope</location>
    </subcellularLocation>
</comment>
<dbReference type="Proteomes" id="UP001157091">
    <property type="component" value="Unassembled WGS sequence"/>
</dbReference>
<evidence type="ECO:0000313" key="5">
    <source>
        <dbReference type="EMBL" id="GMA22471.1"/>
    </source>
</evidence>
<keyword evidence="3" id="KW-0732">Signal</keyword>
<dbReference type="InterPro" id="IPR038352">
    <property type="entry name" value="Imelysin_sf"/>
</dbReference>
<gene>
    <name evidence="5" type="primary">ycdO</name>
    <name evidence="5" type="ORF">GCM10025864_02300</name>
</gene>
<organism evidence="5 6">
    <name type="scientific">Luteimicrobium album</name>
    <dbReference type="NCBI Taxonomy" id="1054550"/>
    <lineage>
        <taxon>Bacteria</taxon>
        <taxon>Bacillati</taxon>
        <taxon>Actinomycetota</taxon>
        <taxon>Actinomycetes</taxon>
        <taxon>Micrococcales</taxon>
        <taxon>Luteimicrobium</taxon>
    </lineage>
</organism>
<protein>
    <submittedName>
        <fullName evidence="5">Lipoprotein</fullName>
    </submittedName>
</protein>
<reference evidence="6" key="1">
    <citation type="journal article" date="2019" name="Int. J. Syst. Evol. Microbiol.">
        <title>The Global Catalogue of Microorganisms (GCM) 10K type strain sequencing project: providing services to taxonomists for standard genome sequencing and annotation.</title>
        <authorList>
            <consortium name="The Broad Institute Genomics Platform"/>
            <consortium name="The Broad Institute Genome Sequencing Center for Infectious Disease"/>
            <person name="Wu L."/>
            <person name="Ma J."/>
        </authorList>
    </citation>
    <scope>NUCLEOTIDE SEQUENCE [LARGE SCALE GENOMIC DNA]</scope>
    <source>
        <strain evidence="6">NBRC 106348</strain>
    </source>
</reference>
<evidence type="ECO:0000256" key="1">
    <source>
        <dbReference type="ARBA" id="ARBA00004196"/>
    </source>
</evidence>
<evidence type="ECO:0000313" key="6">
    <source>
        <dbReference type="Proteomes" id="UP001157091"/>
    </source>
</evidence>
<dbReference type="InterPro" id="IPR053377">
    <property type="entry name" value="Iron_uptake_EfeM/EfeO"/>
</dbReference>
<dbReference type="InterPro" id="IPR050894">
    <property type="entry name" value="EfeM/EfeO_iron_uptake"/>
</dbReference>
<evidence type="ECO:0000256" key="2">
    <source>
        <dbReference type="ARBA" id="ARBA00005989"/>
    </source>
</evidence>
<comment type="caution">
    <text evidence="5">The sequence shown here is derived from an EMBL/GenBank/DDBJ whole genome shotgun (WGS) entry which is preliminary data.</text>
</comment>
<proteinExistence type="inferred from homology"/>
<feature type="domain" description="Imelysin-like" evidence="4">
    <location>
        <begin position="162"/>
        <end position="406"/>
    </location>
</feature>
<dbReference type="Pfam" id="PF09375">
    <property type="entry name" value="Peptidase_M75"/>
    <property type="match status" value="1"/>
</dbReference>
<keyword evidence="5" id="KW-0449">Lipoprotein</keyword>
<dbReference type="RefSeq" id="WP_284291488.1">
    <property type="nucleotide sequence ID" value="NZ_BSUK01000001.1"/>
</dbReference>
<evidence type="ECO:0000259" key="4">
    <source>
        <dbReference type="Pfam" id="PF09375"/>
    </source>
</evidence>